<dbReference type="EMBL" id="VSSQ01041148">
    <property type="protein sequence ID" value="MPM94534.1"/>
    <property type="molecule type" value="Genomic_DNA"/>
</dbReference>
<name>A0A645DYC7_9ZZZZ</name>
<reference evidence="6" key="1">
    <citation type="submission" date="2019-08" db="EMBL/GenBank/DDBJ databases">
        <authorList>
            <person name="Kucharzyk K."/>
            <person name="Murdoch R.W."/>
            <person name="Higgins S."/>
            <person name="Loffler F."/>
        </authorList>
    </citation>
    <scope>NUCLEOTIDE SEQUENCE</scope>
</reference>
<dbReference type="Gene3D" id="3.90.350.10">
    <property type="entry name" value="Transposase Inhibitor Protein From Tn5, Chain A, domain 1"/>
    <property type="match status" value="1"/>
</dbReference>
<organism evidence="6">
    <name type="scientific">bioreactor metagenome</name>
    <dbReference type="NCBI Taxonomy" id="1076179"/>
    <lineage>
        <taxon>unclassified sequences</taxon>
        <taxon>metagenomes</taxon>
        <taxon>ecological metagenomes</taxon>
    </lineage>
</organism>
<evidence type="ECO:0000256" key="4">
    <source>
        <dbReference type="ARBA" id="ARBA00023172"/>
    </source>
</evidence>
<dbReference type="PANTHER" id="PTHR33258:SF1">
    <property type="entry name" value="TRANSPOSASE INSL FOR INSERTION SEQUENCE ELEMENT IS186A-RELATED"/>
    <property type="match status" value="1"/>
</dbReference>
<dbReference type="InterPro" id="IPR002559">
    <property type="entry name" value="Transposase_11"/>
</dbReference>
<comment type="caution">
    <text evidence="6">The sequence shown here is derived from an EMBL/GenBank/DDBJ whole genome shotgun (WGS) entry which is preliminary data.</text>
</comment>
<dbReference type="InterPro" id="IPR047952">
    <property type="entry name" value="Transpos_IS4"/>
</dbReference>
<dbReference type="PANTHER" id="PTHR33258">
    <property type="entry name" value="TRANSPOSASE INSL FOR INSERTION SEQUENCE ELEMENT IS186A-RELATED"/>
    <property type="match status" value="1"/>
</dbReference>
<evidence type="ECO:0000256" key="3">
    <source>
        <dbReference type="ARBA" id="ARBA00023125"/>
    </source>
</evidence>
<evidence type="ECO:0000259" key="5">
    <source>
        <dbReference type="Pfam" id="PF01609"/>
    </source>
</evidence>
<protein>
    <submittedName>
        <fullName evidence="6">IS4 family transposase ISSsu2</fullName>
    </submittedName>
</protein>
<keyword evidence="2" id="KW-0815">Transposition</keyword>
<dbReference type="SUPFAM" id="SSF53098">
    <property type="entry name" value="Ribonuclease H-like"/>
    <property type="match status" value="1"/>
</dbReference>
<gene>
    <name evidence="6" type="ORF">SDC9_141680</name>
</gene>
<keyword evidence="3" id="KW-0238">DNA-binding</keyword>
<evidence type="ECO:0000256" key="1">
    <source>
        <dbReference type="ARBA" id="ARBA00010075"/>
    </source>
</evidence>
<dbReference type="InterPro" id="IPR012337">
    <property type="entry name" value="RNaseH-like_sf"/>
</dbReference>
<sequence>MKLLFHEFTRLAVPENSLQDYRLLAVDGSDLRLPSNSHDGFSSIRNSEDSKNYNLVHLDAMYDLKGKVYVDASVQSKKGMNEHKALVSMVDQSEISGNVIAIMDRGYESFNNIAHFQEKSWYYIIRAKESYGIISRLSLPDCPEYDEEIMLTLTRRQTKETLPLLKAYPHRYRWIQPHTTFDFIKPKDSKLYDLHFRAVRFVIADGVYETVYTNLNAEDFPPEKIKQFYNLRWGIETSFKELKYAVGLASLHSKKKDFILQEIFARLILYNYSSIIMHHISIPEDLRVNFPVALNICRQFLRELIPAVQVLKLIGKHLSPIRLGRQFPRYQNPISAVGFQYRII</sequence>
<evidence type="ECO:0000256" key="2">
    <source>
        <dbReference type="ARBA" id="ARBA00022578"/>
    </source>
</evidence>
<dbReference type="NCBIfam" id="NF033592">
    <property type="entry name" value="transpos_IS4_1"/>
    <property type="match status" value="1"/>
</dbReference>
<dbReference type="GO" id="GO:0004803">
    <property type="term" value="F:transposase activity"/>
    <property type="evidence" value="ECO:0007669"/>
    <property type="project" value="InterPro"/>
</dbReference>
<feature type="domain" description="Transposase IS4-like" evidence="5">
    <location>
        <begin position="20"/>
        <end position="271"/>
    </location>
</feature>
<dbReference type="Pfam" id="PF01609">
    <property type="entry name" value="DDE_Tnp_1"/>
    <property type="match status" value="1"/>
</dbReference>
<comment type="similarity">
    <text evidence="1">Belongs to the transposase 11 family.</text>
</comment>
<evidence type="ECO:0000313" key="6">
    <source>
        <dbReference type="EMBL" id="MPM94534.1"/>
    </source>
</evidence>
<proteinExistence type="inferred from homology"/>
<dbReference type="GO" id="GO:0006313">
    <property type="term" value="P:DNA transposition"/>
    <property type="evidence" value="ECO:0007669"/>
    <property type="project" value="InterPro"/>
</dbReference>
<keyword evidence="4" id="KW-0233">DNA recombination</keyword>
<dbReference type="AlphaFoldDB" id="A0A645DYC7"/>
<accession>A0A645DYC7</accession>
<dbReference type="GO" id="GO:0003677">
    <property type="term" value="F:DNA binding"/>
    <property type="evidence" value="ECO:0007669"/>
    <property type="project" value="UniProtKB-KW"/>
</dbReference>